<comment type="similarity">
    <text evidence="2">Belongs to the bacterial ribosomal protein bL36 family.</text>
</comment>
<evidence type="ECO:0000313" key="10">
    <source>
        <dbReference type="Proteomes" id="UP000053825"/>
    </source>
</evidence>
<evidence type="ECO:0000256" key="3">
    <source>
        <dbReference type="ARBA" id="ARBA00022946"/>
    </source>
</evidence>
<keyword evidence="4 9" id="KW-0689">Ribosomal protein</keyword>
<gene>
    <name evidence="9" type="ORF">WH47_08737</name>
</gene>
<evidence type="ECO:0000256" key="7">
    <source>
        <dbReference type="ARBA" id="ARBA00035239"/>
    </source>
</evidence>
<evidence type="ECO:0000256" key="1">
    <source>
        <dbReference type="ARBA" id="ARBA00004173"/>
    </source>
</evidence>
<evidence type="ECO:0000256" key="8">
    <source>
        <dbReference type="ARBA" id="ARBA00035411"/>
    </source>
</evidence>
<evidence type="ECO:0000313" key="9">
    <source>
        <dbReference type="EMBL" id="KOC60398.1"/>
    </source>
</evidence>
<keyword evidence="5" id="KW-0496">Mitochondrion</keyword>
<evidence type="ECO:0000256" key="5">
    <source>
        <dbReference type="ARBA" id="ARBA00023128"/>
    </source>
</evidence>
<dbReference type="Pfam" id="PF00444">
    <property type="entry name" value="Ribosomal_L36"/>
    <property type="match status" value="1"/>
</dbReference>
<dbReference type="PANTHER" id="PTHR46909:SF1">
    <property type="entry name" value="LARGE RIBOSOMAL SUBUNIT PROTEIN BL36M"/>
    <property type="match status" value="1"/>
</dbReference>
<keyword evidence="3" id="KW-0809">Transit peptide</keyword>
<dbReference type="InterPro" id="IPR052143">
    <property type="entry name" value="Mitoribosomal_bL36m"/>
</dbReference>
<reference evidence="9 10" key="1">
    <citation type="submission" date="2015-07" db="EMBL/GenBank/DDBJ databases">
        <title>The genome of Habropoda laboriosa.</title>
        <authorList>
            <person name="Pan H."/>
            <person name="Kapheim K."/>
        </authorList>
    </citation>
    <scope>NUCLEOTIDE SEQUENCE [LARGE SCALE GENOMIC DNA]</scope>
    <source>
        <strain evidence="9">0110345459</strain>
    </source>
</reference>
<dbReference type="AlphaFoldDB" id="A0A0L7QP44"/>
<evidence type="ECO:0000256" key="4">
    <source>
        <dbReference type="ARBA" id="ARBA00022980"/>
    </source>
</evidence>
<proteinExistence type="inferred from homology"/>
<keyword evidence="10" id="KW-1185">Reference proteome</keyword>
<dbReference type="InterPro" id="IPR035977">
    <property type="entry name" value="Ribosomal_bL36_sp"/>
</dbReference>
<dbReference type="GO" id="GO:0005762">
    <property type="term" value="C:mitochondrial large ribosomal subunit"/>
    <property type="evidence" value="ECO:0007669"/>
    <property type="project" value="TreeGrafter"/>
</dbReference>
<keyword evidence="6" id="KW-0687">Ribonucleoprotein</keyword>
<protein>
    <recommendedName>
        <fullName evidence="7">Large ribosomal subunit protein bL36m</fullName>
    </recommendedName>
    <alternativeName>
        <fullName evidence="8">39S ribosomal protein L36, mitochondrial</fullName>
    </alternativeName>
</protein>
<dbReference type="Proteomes" id="UP000053825">
    <property type="component" value="Unassembled WGS sequence"/>
</dbReference>
<dbReference type="PANTHER" id="PTHR46909">
    <property type="entry name" value="39S RIBOSOMAL PROTEIN L36, MITOCHONDRIAL"/>
    <property type="match status" value="1"/>
</dbReference>
<organism evidence="9 10">
    <name type="scientific">Habropoda laboriosa</name>
    <dbReference type="NCBI Taxonomy" id="597456"/>
    <lineage>
        <taxon>Eukaryota</taxon>
        <taxon>Metazoa</taxon>
        <taxon>Ecdysozoa</taxon>
        <taxon>Arthropoda</taxon>
        <taxon>Hexapoda</taxon>
        <taxon>Insecta</taxon>
        <taxon>Pterygota</taxon>
        <taxon>Neoptera</taxon>
        <taxon>Endopterygota</taxon>
        <taxon>Hymenoptera</taxon>
        <taxon>Apocrita</taxon>
        <taxon>Aculeata</taxon>
        <taxon>Apoidea</taxon>
        <taxon>Anthophila</taxon>
        <taxon>Apidae</taxon>
        <taxon>Habropoda</taxon>
    </lineage>
</organism>
<sequence>MNISSLFRIACHTVGSIAPKVPPVESLTRIINRNMHYICNKQNSYSLPNMCTNQISSVLLQPSLPTYNLTSGFKMKTILHRRCHKCLRMWKNDRQYIICKEHPRHNQVQRKKHDYKTWILTFASQSKVREW</sequence>
<dbReference type="EMBL" id="KQ414832">
    <property type="protein sequence ID" value="KOC60398.1"/>
    <property type="molecule type" value="Genomic_DNA"/>
</dbReference>
<dbReference type="SUPFAM" id="SSF57840">
    <property type="entry name" value="Ribosomal protein L36"/>
    <property type="match status" value="1"/>
</dbReference>
<dbReference type="GO" id="GO:0003735">
    <property type="term" value="F:structural constituent of ribosome"/>
    <property type="evidence" value="ECO:0007669"/>
    <property type="project" value="InterPro"/>
</dbReference>
<accession>A0A0L7QP44</accession>
<comment type="subcellular location">
    <subcellularLocation>
        <location evidence="1">Mitochondrion</location>
    </subcellularLocation>
</comment>
<evidence type="ECO:0000256" key="2">
    <source>
        <dbReference type="ARBA" id="ARBA00007645"/>
    </source>
</evidence>
<dbReference type="GO" id="GO:0006412">
    <property type="term" value="P:translation"/>
    <property type="evidence" value="ECO:0007669"/>
    <property type="project" value="InterPro"/>
</dbReference>
<dbReference type="InterPro" id="IPR000473">
    <property type="entry name" value="Ribosomal_bL36"/>
</dbReference>
<evidence type="ECO:0000256" key="6">
    <source>
        <dbReference type="ARBA" id="ARBA00023274"/>
    </source>
</evidence>
<name>A0A0L7QP44_9HYME</name>
<dbReference type="STRING" id="597456.A0A0L7QP44"/>